<name>A0A3N4KD31_9PEZI</name>
<organism evidence="2 3">
    <name type="scientific">Morchella conica CCBAS932</name>
    <dbReference type="NCBI Taxonomy" id="1392247"/>
    <lineage>
        <taxon>Eukaryota</taxon>
        <taxon>Fungi</taxon>
        <taxon>Dikarya</taxon>
        <taxon>Ascomycota</taxon>
        <taxon>Pezizomycotina</taxon>
        <taxon>Pezizomycetes</taxon>
        <taxon>Pezizales</taxon>
        <taxon>Morchellaceae</taxon>
        <taxon>Morchella</taxon>
    </lineage>
</organism>
<proteinExistence type="predicted"/>
<dbReference type="OrthoDB" id="5308338at2759"/>
<protein>
    <submittedName>
        <fullName evidence="2">Uncharacterized protein</fullName>
    </submittedName>
</protein>
<sequence>MVFPILGIIIACLSLPLVIYAGERTIRRTITRPQLLRSVSAPQKPSERLVGKMAEGRPATPRRKTTSSVSEEGVARADTNASEASWLSTSTAETYVRGMSLEKVGLD</sequence>
<evidence type="ECO:0000313" key="2">
    <source>
        <dbReference type="EMBL" id="RPB08416.1"/>
    </source>
</evidence>
<feature type="region of interest" description="Disordered" evidence="1">
    <location>
        <begin position="37"/>
        <end position="85"/>
    </location>
</feature>
<dbReference type="EMBL" id="ML119163">
    <property type="protein sequence ID" value="RPB08416.1"/>
    <property type="molecule type" value="Genomic_DNA"/>
</dbReference>
<gene>
    <name evidence="2" type="ORF">P167DRAFT_494129</name>
</gene>
<keyword evidence="3" id="KW-1185">Reference proteome</keyword>
<dbReference type="AlphaFoldDB" id="A0A3N4KD31"/>
<evidence type="ECO:0000256" key="1">
    <source>
        <dbReference type="SAM" id="MobiDB-lite"/>
    </source>
</evidence>
<reference evidence="2 3" key="1">
    <citation type="journal article" date="2018" name="Nat. Ecol. Evol.">
        <title>Pezizomycetes genomes reveal the molecular basis of ectomycorrhizal truffle lifestyle.</title>
        <authorList>
            <person name="Murat C."/>
            <person name="Payen T."/>
            <person name="Noel B."/>
            <person name="Kuo A."/>
            <person name="Morin E."/>
            <person name="Chen J."/>
            <person name="Kohler A."/>
            <person name="Krizsan K."/>
            <person name="Balestrini R."/>
            <person name="Da Silva C."/>
            <person name="Montanini B."/>
            <person name="Hainaut M."/>
            <person name="Levati E."/>
            <person name="Barry K.W."/>
            <person name="Belfiori B."/>
            <person name="Cichocki N."/>
            <person name="Clum A."/>
            <person name="Dockter R.B."/>
            <person name="Fauchery L."/>
            <person name="Guy J."/>
            <person name="Iotti M."/>
            <person name="Le Tacon F."/>
            <person name="Lindquist E.A."/>
            <person name="Lipzen A."/>
            <person name="Malagnac F."/>
            <person name="Mello A."/>
            <person name="Molinier V."/>
            <person name="Miyauchi S."/>
            <person name="Poulain J."/>
            <person name="Riccioni C."/>
            <person name="Rubini A."/>
            <person name="Sitrit Y."/>
            <person name="Splivallo R."/>
            <person name="Traeger S."/>
            <person name="Wang M."/>
            <person name="Zifcakova L."/>
            <person name="Wipf D."/>
            <person name="Zambonelli A."/>
            <person name="Paolocci F."/>
            <person name="Nowrousian M."/>
            <person name="Ottonello S."/>
            <person name="Baldrian P."/>
            <person name="Spatafora J.W."/>
            <person name="Henrissat B."/>
            <person name="Nagy L.G."/>
            <person name="Aury J.M."/>
            <person name="Wincker P."/>
            <person name="Grigoriev I.V."/>
            <person name="Bonfante P."/>
            <person name="Martin F.M."/>
        </authorList>
    </citation>
    <scope>NUCLEOTIDE SEQUENCE [LARGE SCALE GENOMIC DNA]</scope>
    <source>
        <strain evidence="2 3">CCBAS932</strain>
    </source>
</reference>
<evidence type="ECO:0000313" key="3">
    <source>
        <dbReference type="Proteomes" id="UP000277580"/>
    </source>
</evidence>
<dbReference type="InParanoid" id="A0A3N4KD31"/>
<accession>A0A3N4KD31</accession>
<dbReference type="Proteomes" id="UP000277580">
    <property type="component" value="Unassembled WGS sequence"/>
</dbReference>